<keyword evidence="8" id="KW-0520">NAD</keyword>
<keyword evidence="7" id="KW-0460">Magnesium</keyword>
<evidence type="ECO:0000259" key="10">
    <source>
        <dbReference type="PROSITE" id="PS51462"/>
    </source>
</evidence>
<dbReference type="InterPro" id="IPR000086">
    <property type="entry name" value="NUDIX_hydrolase_dom"/>
</dbReference>
<evidence type="ECO:0000256" key="5">
    <source>
        <dbReference type="ARBA" id="ARBA00022723"/>
    </source>
</evidence>
<comment type="similarity">
    <text evidence="3">Belongs to the Nudix hydrolase family. NudC subfamily.</text>
</comment>
<evidence type="ECO:0000313" key="12">
    <source>
        <dbReference type="Proteomes" id="UP000182015"/>
    </source>
</evidence>
<dbReference type="EMBL" id="LZDD01000002">
    <property type="protein sequence ID" value="OJF71887.1"/>
    <property type="molecule type" value="Genomic_DNA"/>
</dbReference>
<dbReference type="CDD" id="cd03429">
    <property type="entry name" value="NUDIX_NADH_pyrophosphatase_Nudt13"/>
    <property type="match status" value="1"/>
</dbReference>
<dbReference type="SUPFAM" id="SSF55811">
    <property type="entry name" value="Nudix"/>
    <property type="match status" value="1"/>
</dbReference>
<evidence type="ECO:0000256" key="8">
    <source>
        <dbReference type="ARBA" id="ARBA00023027"/>
    </source>
</evidence>
<dbReference type="Pfam" id="PF00293">
    <property type="entry name" value="NUDIX"/>
    <property type="match status" value="1"/>
</dbReference>
<dbReference type="RefSeq" id="WP_071794177.1">
    <property type="nucleotide sequence ID" value="NZ_LZDD01000002.1"/>
</dbReference>
<dbReference type="PROSITE" id="PS51462">
    <property type="entry name" value="NUDIX"/>
    <property type="match status" value="1"/>
</dbReference>
<dbReference type="GO" id="GO:0006742">
    <property type="term" value="P:NADP+ catabolic process"/>
    <property type="evidence" value="ECO:0007669"/>
    <property type="project" value="TreeGrafter"/>
</dbReference>
<dbReference type="InterPro" id="IPR020084">
    <property type="entry name" value="NUDIX_hydrolase_CS"/>
</dbReference>
<evidence type="ECO:0000256" key="7">
    <source>
        <dbReference type="ARBA" id="ARBA00022842"/>
    </source>
</evidence>
<dbReference type="PANTHER" id="PTHR42904">
    <property type="entry name" value="NUDIX HYDROLASE, NUDC SUBFAMILY"/>
    <property type="match status" value="1"/>
</dbReference>
<evidence type="ECO:0000256" key="6">
    <source>
        <dbReference type="ARBA" id="ARBA00022801"/>
    </source>
</evidence>
<proteinExistence type="inferred from homology"/>
<keyword evidence="12" id="KW-1185">Reference proteome</keyword>
<dbReference type="GO" id="GO:0046872">
    <property type="term" value="F:metal ion binding"/>
    <property type="evidence" value="ECO:0007669"/>
    <property type="project" value="UniProtKB-KW"/>
</dbReference>
<evidence type="ECO:0000256" key="9">
    <source>
        <dbReference type="ARBA" id="ARBA00023679"/>
    </source>
</evidence>
<accession>A0A1L8MM99</accession>
<feature type="domain" description="Nudix hydrolase" evidence="10">
    <location>
        <begin position="36"/>
        <end position="158"/>
    </location>
</feature>
<organism evidence="11 12">
    <name type="scientific">Streptococcus bovimastitidis</name>
    <dbReference type="NCBI Taxonomy" id="1856638"/>
    <lineage>
        <taxon>Bacteria</taxon>
        <taxon>Bacillati</taxon>
        <taxon>Bacillota</taxon>
        <taxon>Bacilli</taxon>
        <taxon>Lactobacillales</taxon>
        <taxon>Streptococcaceae</taxon>
        <taxon>Streptococcus</taxon>
    </lineage>
</organism>
<gene>
    <name evidence="11" type="ORF">A9Q68_07870</name>
</gene>
<dbReference type="PANTHER" id="PTHR42904:SF6">
    <property type="entry name" value="NAD-CAPPED RNA HYDROLASE NUDT12"/>
    <property type="match status" value="1"/>
</dbReference>
<comment type="caution">
    <text evidence="11">The sequence shown here is derived from an EMBL/GenBank/DDBJ whole genome shotgun (WGS) entry which is preliminary data.</text>
</comment>
<comment type="catalytic activity">
    <reaction evidence="9">
        <text>a 5'-end NAD(+)-phospho-ribonucleoside in mRNA + H2O = a 5'-end phospho-adenosine-phospho-ribonucleoside in mRNA + beta-nicotinamide D-ribonucleotide + 2 H(+)</text>
        <dbReference type="Rhea" id="RHEA:60876"/>
        <dbReference type="Rhea" id="RHEA-COMP:15698"/>
        <dbReference type="Rhea" id="RHEA-COMP:15719"/>
        <dbReference type="ChEBI" id="CHEBI:14649"/>
        <dbReference type="ChEBI" id="CHEBI:15377"/>
        <dbReference type="ChEBI" id="CHEBI:15378"/>
        <dbReference type="ChEBI" id="CHEBI:144029"/>
        <dbReference type="ChEBI" id="CHEBI:144051"/>
    </reaction>
    <physiologicalReaction direction="left-to-right" evidence="9">
        <dbReference type="Rhea" id="RHEA:60877"/>
    </physiologicalReaction>
</comment>
<evidence type="ECO:0000256" key="2">
    <source>
        <dbReference type="ARBA" id="ARBA00001947"/>
    </source>
</evidence>
<reference evidence="12" key="1">
    <citation type="submission" date="2016-06" db="EMBL/GenBank/DDBJ databases">
        <authorList>
            <person name="de Vries S.P.W."/>
            <person name="Hadjirin N.F."/>
            <person name="Lay E.M."/>
            <person name="Zadoks R.N."/>
            <person name="Peacock S.J."/>
            <person name="Parkhill J."/>
            <person name="Grant A.J."/>
            <person name="Mcdougall S."/>
            <person name="Holmes M.A."/>
        </authorList>
    </citation>
    <scope>NUCLEOTIDE SEQUENCE [LARGE SCALE GENOMIC DNA]</scope>
    <source>
        <strain evidence="12">NZ1587</strain>
    </source>
</reference>
<dbReference type="GO" id="GO:0035529">
    <property type="term" value="F:NADH pyrophosphatase activity"/>
    <property type="evidence" value="ECO:0007669"/>
    <property type="project" value="TreeGrafter"/>
</dbReference>
<evidence type="ECO:0000256" key="1">
    <source>
        <dbReference type="ARBA" id="ARBA00001946"/>
    </source>
</evidence>
<protein>
    <recommendedName>
        <fullName evidence="4">NAD(+) diphosphatase</fullName>
        <ecNumber evidence="4">3.6.1.22</ecNumber>
    </recommendedName>
</protein>
<dbReference type="Gene3D" id="3.90.79.10">
    <property type="entry name" value="Nucleoside Triphosphate Pyrophosphohydrolase"/>
    <property type="match status" value="1"/>
</dbReference>
<dbReference type="AlphaFoldDB" id="A0A1L8MM99"/>
<dbReference type="GO" id="GO:0019677">
    <property type="term" value="P:NAD+ catabolic process"/>
    <property type="evidence" value="ECO:0007669"/>
    <property type="project" value="TreeGrafter"/>
</dbReference>
<dbReference type="InterPro" id="IPR050241">
    <property type="entry name" value="NAD-cap_RNA_hydrolase_NudC"/>
</dbReference>
<comment type="cofactor">
    <cofactor evidence="2">
        <name>Zn(2+)</name>
        <dbReference type="ChEBI" id="CHEBI:29105"/>
    </cofactor>
</comment>
<sequence>MQKHCQECGTILIAKELENEGQIPFCESCDQFRFPGFNTAVSLIVVNQSNDKILLIQQYGRPRKILVAGYVGKGENLEETALRELKEETGLTGLSISFNKSQFFEPSNTLMCNFTVFVKDDSDFKANHEIDAYYWYSPEEARQNIFPNSLAAAFLNHYLDQKKS</sequence>
<dbReference type="InterPro" id="IPR049734">
    <property type="entry name" value="NudC-like_C"/>
</dbReference>
<name>A0A1L8MM99_9STRE</name>
<dbReference type="EC" id="3.6.1.22" evidence="4"/>
<dbReference type="GO" id="GO:0005829">
    <property type="term" value="C:cytosol"/>
    <property type="evidence" value="ECO:0007669"/>
    <property type="project" value="TreeGrafter"/>
</dbReference>
<evidence type="ECO:0000256" key="4">
    <source>
        <dbReference type="ARBA" id="ARBA00012381"/>
    </source>
</evidence>
<dbReference type="InterPro" id="IPR015797">
    <property type="entry name" value="NUDIX_hydrolase-like_dom_sf"/>
</dbReference>
<keyword evidence="5" id="KW-0479">Metal-binding</keyword>
<dbReference type="Proteomes" id="UP000182015">
    <property type="component" value="Unassembled WGS sequence"/>
</dbReference>
<evidence type="ECO:0000313" key="11">
    <source>
        <dbReference type="EMBL" id="OJF71887.1"/>
    </source>
</evidence>
<dbReference type="PROSITE" id="PS00893">
    <property type="entry name" value="NUDIX_BOX"/>
    <property type="match status" value="1"/>
</dbReference>
<evidence type="ECO:0000256" key="3">
    <source>
        <dbReference type="ARBA" id="ARBA00009595"/>
    </source>
</evidence>
<keyword evidence="6 11" id="KW-0378">Hydrolase</keyword>
<dbReference type="OrthoDB" id="9800077at2"/>
<dbReference type="STRING" id="1856638.A9Q68_07870"/>
<comment type="cofactor">
    <cofactor evidence="1">
        <name>Mg(2+)</name>
        <dbReference type="ChEBI" id="CHEBI:18420"/>
    </cofactor>
</comment>